<dbReference type="Proteomes" id="UP000640786">
    <property type="component" value="Unassembled WGS sequence"/>
</dbReference>
<dbReference type="RefSeq" id="WP_144538418.1">
    <property type="nucleotide sequence ID" value="NZ_JACSQO010000003.1"/>
</dbReference>
<evidence type="ECO:0000313" key="2">
    <source>
        <dbReference type="Proteomes" id="UP000640786"/>
    </source>
</evidence>
<accession>A0ABR8R901</accession>
<proteinExistence type="predicted"/>
<reference evidence="1 2" key="1">
    <citation type="submission" date="2020-08" db="EMBL/GenBank/DDBJ databases">
        <title>A Genomic Blueprint of the Chicken Gut Microbiome.</title>
        <authorList>
            <person name="Gilroy R."/>
            <person name="Ravi A."/>
            <person name="Getino M."/>
            <person name="Pursley I."/>
            <person name="Horton D.L."/>
            <person name="Alikhan N.-F."/>
            <person name="Baker D."/>
            <person name="Gharbi K."/>
            <person name="Hall N."/>
            <person name="Watson M."/>
            <person name="Adriaenssens E.M."/>
            <person name="Foster-Nyarko E."/>
            <person name="Jarju S."/>
            <person name="Secka A."/>
            <person name="Antonio M."/>
            <person name="Oren A."/>
            <person name="Chaudhuri R."/>
            <person name="La Ragione R.M."/>
            <person name="Hildebrand F."/>
            <person name="Pallen M.J."/>
        </authorList>
    </citation>
    <scope>NUCLEOTIDE SEQUENCE [LARGE SCALE GENOMIC DNA]</scope>
    <source>
        <strain evidence="1 2">Sa2BUA9</strain>
    </source>
</reference>
<evidence type="ECO:0000313" key="1">
    <source>
        <dbReference type="EMBL" id="MBD7944291.1"/>
    </source>
</evidence>
<comment type="caution">
    <text evidence="1">The sequence shown here is derived from an EMBL/GenBank/DDBJ whole genome shotgun (WGS) entry which is preliminary data.</text>
</comment>
<keyword evidence="2" id="KW-1185">Reference proteome</keyword>
<dbReference type="EMBL" id="JACSQO010000003">
    <property type="protein sequence ID" value="MBD7944291.1"/>
    <property type="molecule type" value="Genomic_DNA"/>
</dbReference>
<gene>
    <name evidence="1" type="ORF">H9650_09205</name>
</gene>
<evidence type="ECO:0008006" key="3">
    <source>
        <dbReference type="Google" id="ProtNLM"/>
    </source>
</evidence>
<organism evidence="1 2">
    <name type="scientific">Psychrobacillus faecigallinarum</name>
    <dbReference type="NCBI Taxonomy" id="2762235"/>
    <lineage>
        <taxon>Bacteria</taxon>
        <taxon>Bacillati</taxon>
        <taxon>Bacillota</taxon>
        <taxon>Bacilli</taxon>
        <taxon>Bacillales</taxon>
        <taxon>Bacillaceae</taxon>
        <taxon>Psychrobacillus</taxon>
    </lineage>
</organism>
<protein>
    <recommendedName>
        <fullName evidence="3">DUF3221 domain-containing protein</fullName>
    </recommendedName>
</protein>
<dbReference type="PROSITE" id="PS51257">
    <property type="entry name" value="PROKAR_LIPOPROTEIN"/>
    <property type="match status" value="1"/>
</dbReference>
<sequence>MRKSWMVLVICCILPIITGCTEYDQMTVQSEVIQVHADSPAMLIANGNRFTEVRESAGSEFTIGEKVGEVQEKVASDVVPSSDYSSNALEVGTEIYSILEDPDIFLAKVSGSSYMIYISE</sequence>
<name>A0ABR8R901_9BACI</name>